<dbReference type="SUPFAM" id="SSF55874">
    <property type="entry name" value="ATPase domain of HSP90 chaperone/DNA topoisomerase II/histidine kinase"/>
    <property type="match status" value="1"/>
</dbReference>
<dbReference type="CDD" id="cd16917">
    <property type="entry name" value="HATPase_UhpB-NarQ-NarX-like"/>
    <property type="match status" value="1"/>
</dbReference>
<keyword evidence="1" id="KW-0597">Phosphoprotein</keyword>
<evidence type="ECO:0000256" key="1">
    <source>
        <dbReference type="ARBA" id="ARBA00022553"/>
    </source>
</evidence>
<feature type="domain" description="Histidine kinase" evidence="3">
    <location>
        <begin position="821"/>
        <end position="1011"/>
    </location>
</feature>
<name>I0KG68_9BACT</name>
<dbReference type="GO" id="GO:0016020">
    <property type="term" value="C:membrane"/>
    <property type="evidence" value="ECO:0007669"/>
    <property type="project" value="InterPro"/>
</dbReference>
<proteinExistence type="predicted"/>
<dbReference type="InterPro" id="IPR013783">
    <property type="entry name" value="Ig-like_fold"/>
</dbReference>
<dbReference type="SUPFAM" id="SSF63829">
    <property type="entry name" value="Calcium-dependent phosphotriesterase"/>
    <property type="match status" value="2"/>
</dbReference>
<dbReference type="EMBL" id="HE796683">
    <property type="protein sequence ID" value="CCH03121.1"/>
    <property type="molecule type" value="Genomic_DNA"/>
</dbReference>
<keyword evidence="4" id="KW-0808">Transferase</keyword>
<dbReference type="InterPro" id="IPR011712">
    <property type="entry name" value="Sig_transdc_His_kin_sub3_dim/P"/>
</dbReference>
<dbReference type="Pfam" id="PF07495">
    <property type="entry name" value="Y_Y_Y"/>
    <property type="match status" value="1"/>
</dbReference>
<dbReference type="CDD" id="cd00146">
    <property type="entry name" value="PKD"/>
    <property type="match status" value="1"/>
</dbReference>
<accession>I0KG68</accession>
<dbReference type="STRING" id="1166018.FAES_5122"/>
<dbReference type="InterPro" id="IPR011123">
    <property type="entry name" value="Y_Y_Y"/>
</dbReference>
<organism evidence="4 5">
    <name type="scientific">Fibrella aestuarina BUZ 2</name>
    <dbReference type="NCBI Taxonomy" id="1166018"/>
    <lineage>
        <taxon>Bacteria</taxon>
        <taxon>Pseudomonadati</taxon>
        <taxon>Bacteroidota</taxon>
        <taxon>Cytophagia</taxon>
        <taxon>Cytophagales</taxon>
        <taxon>Spirosomataceae</taxon>
        <taxon>Fibrella</taxon>
    </lineage>
</organism>
<dbReference type="Gene3D" id="3.30.565.10">
    <property type="entry name" value="Histidine kinase-like ATPase, C-terminal domain"/>
    <property type="match status" value="1"/>
</dbReference>
<dbReference type="PANTHER" id="PTHR43547:SF2">
    <property type="entry name" value="HYBRID SIGNAL TRANSDUCTION HISTIDINE KINASE C"/>
    <property type="match status" value="1"/>
</dbReference>
<dbReference type="Gene3D" id="1.20.5.1930">
    <property type="match status" value="1"/>
</dbReference>
<dbReference type="eggNOG" id="COG4585">
    <property type="taxonomic scope" value="Bacteria"/>
</dbReference>
<dbReference type="PANTHER" id="PTHR43547">
    <property type="entry name" value="TWO-COMPONENT HISTIDINE KINASE"/>
    <property type="match status" value="1"/>
</dbReference>
<dbReference type="GO" id="GO:0046983">
    <property type="term" value="F:protein dimerization activity"/>
    <property type="evidence" value="ECO:0007669"/>
    <property type="project" value="InterPro"/>
</dbReference>
<dbReference type="PROSITE" id="PS50109">
    <property type="entry name" value="HIS_KIN"/>
    <property type="match status" value="1"/>
</dbReference>
<dbReference type="InterPro" id="IPR003594">
    <property type="entry name" value="HATPase_dom"/>
</dbReference>
<keyword evidence="2" id="KW-0812">Transmembrane</keyword>
<protein>
    <submittedName>
        <fullName evidence="4">Histidine kinase</fullName>
        <ecNumber evidence="4">2.7.13.3</ecNumber>
    </submittedName>
</protein>
<sequence>MSVSNRRHPESGWLLATLVGLLTTLPTLAQQPDPSFERFTTDEGLASDYVTALLKDRRGFLWVGTSNGLSRFDGQRFKTYRRRNVPNSLLGNYVVNEGLTEAPDGILWIATNRGLCRFDPVSEQFRAIPIPPQRDGQADNDYTSPLRFDRQGFGWFSSKYSLYRLDPKTDRLTAYPLPTVIDNAYAEAYIDRRGRCWLNHAGRLYQFDPGRGQFRHCLAINRQQQADSTVQFRSFYEDAQGRLLLSGSQGVWQFEASRNAFIPAADLPTSFVLALQADRLPNGQAFWWLGGGPSGLMAHVPGTQHPSSFERHTDDRLSHNGGAALTFLRDPQSGIVWIGTDMGLEKVDRYAIRFRRKLLTPASSNARPAFVASVRPDTRDDNTAWLAVRGMGLVRWNRQSGALTPVSFGTQPERRDALSVAQDGRGRVWVGMRGGVGRYDPASGRADFINAFIPASQRAGQGFSAVFADRQGRVWLGSEHDGLFWYDPETDRINPWPLPTPPRLGFVRRIQEDSRGRIWVLTGAGLYQLDPPTGQTRHVLLHGAPIQPTDLLQSTFSIDRHDGLWVSGIGFVARADTSGRVQRTYTLANGLQAEHTFGIQDDAQGHIWLATDDRLHELDPRTGRFRYYDKGSGLIEKMVFQPGELSLNRRGELFIGYSGGFNYVQTADLHPNPTPPPVVITDLRINNVPRSLATPVVLQPGETTLTLDFVALNFSRADQNQYAYRLDGFDQNWVPTTDRQATYTNLAPGTYTFRVKAANNDGVWNPTGAALTLRVAPAYWQTGWFRLLCGALVLGILYAIYQNREAQRRRLDAVRERIAKDLHDDIGSTLSSIRVFSDVVQAQIAPVRPEAVPLLQRISTNATTLSESMQDIIWTVQPKNNRLQDVITRLREFGLRMAEAKDIRFTMQVADAFDSLTLDMEQRRNLYLIGKESINNAIKYANCSRIDITLSLTGRQLRMTIQDDGVGFDAATAHAGNGLANLHQRARDIGGTLHLTTASGQGTRIDLELTV</sequence>
<dbReference type="OrthoDB" id="9778366at2"/>
<evidence type="ECO:0000313" key="4">
    <source>
        <dbReference type="EMBL" id="CCH03121.1"/>
    </source>
</evidence>
<dbReference type="Gene3D" id="2.60.40.10">
    <property type="entry name" value="Immunoglobulins"/>
    <property type="match status" value="1"/>
</dbReference>
<dbReference type="Proteomes" id="UP000011058">
    <property type="component" value="Chromosome"/>
</dbReference>
<dbReference type="HOGENOM" id="CLU_000445_28_2_10"/>
<dbReference type="Gene3D" id="2.130.10.10">
    <property type="entry name" value="YVTN repeat-like/Quinoprotein amine dehydrogenase"/>
    <property type="match status" value="2"/>
</dbReference>
<dbReference type="Pfam" id="PF07730">
    <property type="entry name" value="HisKA_3"/>
    <property type="match status" value="1"/>
</dbReference>
<evidence type="ECO:0000313" key="5">
    <source>
        <dbReference type="Proteomes" id="UP000011058"/>
    </source>
</evidence>
<gene>
    <name evidence="4" type="ORF">FAES_5122</name>
</gene>
<reference evidence="4 5" key="1">
    <citation type="journal article" date="2012" name="J. Bacteriol.">
        <title>Genome Sequence of Fibrella aestuarina BUZ 2T, a Filamentous Marine Bacterium.</title>
        <authorList>
            <person name="Filippini M."/>
            <person name="Qi W."/>
            <person name="Blom J."/>
            <person name="Goesmann A."/>
            <person name="Smits T.H."/>
            <person name="Bagheri H.C."/>
        </authorList>
    </citation>
    <scope>NUCLEOTIDE SEQUENCE [LARGE SCALE GENOMIC DNA]</scope>
    <source>
        <strain evidence="5">BUZ 2T</strain>
    </source>
</reference>
<dbReference type="PATRIC" id="fig|1166018.3.peg.2097"/>
<dbReference type="GO" id="GO:0000155">
    <property type="term" value="F:phosphorelay sensor kinase activity"/>
    <property type="evidence" value="ECO:0007669"/>
    <property type="project" value="InterPro"/>
</dbReference>
<dbReference type="SMART" id="SM00387">
    <property type="entry name" value="HATPase_c"/>
    <property type="match status" value="1"/>
</dbReference>
<dbReference type="AlphaFoldDB" id="I0KG68"/>
<feature type="transmembrane region" description="Helical" evidence="2">
    <location>
        <begin position="783"/>
        <end position="801"/>
    </location>
</feature>
<dbReference type="InterPro" id="IPR036890">
    <property type="entry name" value="HATPase_C_sf"/>
</dbReference>
<dbReference type="InterPro" id="IPR011110">
    <property type="entry name" value="Reg_prop"/>
</dbReference>
<dbReference type="Pfam" id="PF07494">
    <property type="entry name" value="Reg_prop"/>
    <property type="match status" value="1"/>
</dbReference>
<keyword evidence="2" id="KW-0472">Membrane</keyword>
<dbReference type="Pfam" id="PF02518">
    <property type="entry name" value="HATPase_c"/>
    <property type="match status" value="1"/>
</dbReference>
<dbReference type="RefSeq" id="WP_015334220.1">
    <property type="nucleotide sequence ID" value="NC_020054.1"/>
</dbReference>
<dbReference type="EC" id="2.7.13.3" evidence="4"/>
<dbReference type="InterPro" id="IPR005467">
    <property type="entry name" value="His_kinase_dom"/>
</dbReference>
<evidence type="ECO:0000259" key="3">
    <source>
        <dbReference type="PROSITE" id="PS50109"/>
    </source>
</evidence>
<dbReference type="KEGG" id="fae:FAES_5122"/>
<dbReference type="eggNOG" id="COG3292">
    <property type="taxonomic scope" value="Bacteria"/>
</dbReference>
<dbReference type="InterPro" id="IPR015943">
    <property type="entry name" value="WD40/YVTN_repeat-like_dom_sf"/>
</dbReference>
<evidence type="ECO:0000256" key="2">
    <source>
        <dbReference type="SAM" id="Phobius"/>
    </source>
</evidence>
<keyword evidence="5" id="KW-1185">Reference proteome</keyword>
<keyword evidence="2" id="KW-1133">Transmembrane helix</keyword>
<keyword evidence="4" id="KW-0418">Kinase</keyword>